<name>A0A1G8R598_9GAMM</name>
<evidence type="ECO:0000313" key="1">
    <source>
        <dbReference type="EMBL" id="SDJ12108.1"/>
    </source>
</evidence>
<gene>
    <name evidence="1" type="ORF">SAMN04488540_10563</name>
</gene>
<organism evidence="1 2">
    <name type="scientific">Ferrimonas sediminum</name>
    <dbReference type="NCBI Taxonomy" id="718193"/>
    <lineage>
        <taxon>Bacteria</taxon>
        <taxon>Pseudomonadati</taxon>
        <taxon>Pseudomonadota</taxon>
        <taxon>Gammaproteobacteria</taxon>
        <taxon>Alteromonadales</taxon>
        <taxon>Ferrimonadaceae</taxon>
        <taxon>Ferrimonas</taxon>
    </lineage>
</organism>
<sequence>MELRLILINKMHRFSCFSTSHFSARIELAHTKLTICKVLIKNVK</sequence>
<dbReference type="AlphaFoldDB" id="A0A1G8R598"/>
<proteinExistence type="predicted"/>
<protein>
    <submittedName>
        <fullName evidence="1">Uncharacterized protein</fullName>
    </submittedName>
</protein>
<reference evidence="2" key="1">
    <citation type="submission" date="2016-10" db="EMBL/GenBank/DDBJ databases">
        <authorList>
            <person name="Varghese N."/>
            <person name="Submissions S."/>
        </authorList>
    </citation>
    <scope>NUCLEOTIDE SEQUENCE [LARGE SCALE GENOMIC DNA]</scope>
    <source>
        <strain evidence="2">DSM 23317</strain>
    </source>
</reference>
<accession>A0A1G8R598</accession>
<dbReference type="EMBL" id="FNEM01000005">
    <property type="protein sequence ID" value="SDJ12108.1"/>
    <property type="molecule type" value="Genomic_DNA"/>
</dbReference>
<keyword evidence="2" id="KW-1185">Reference proteome</keyword>
<dbReference type="Proteomes" id="UP000199527">
    <property type="component" value="Unassembled WGS sequence"/>
</dbReference>
<evidence type="ECO:0000313" key="2">
    <source>
        <dbReference type="Proteomes" id="UP000199527"/>
    </source>
</evidence>